<evidence type="ECO:0000313" key="1">
    <source>
        <dbReference type="EMBL" id="TNH22694.1"/>
    </source>
</evidence>
<reference evidence="1 2" key="1">
    <citation type="submission" date="2019-06" db="EMBL/GenBank/DDBJ databases">
        <title>Micromonospora ordensis sp. nov., isolated from deep marine sediment.</title>
        <authorList>
            <person name="Veyisoglu A."/>
            <person name="Carro L."/>
            <person name="Klenk H.-P."/>
            <person name="Sahin N."/>
        </authorList>
    </citation>
    <scope>NUCLEOTIDE SEQUENCE [LARGE SCALE GENOMIC DNA]</scope>
    <source>
        <strain evidence="1 2">S2509</strain>
    </source>
</reference>
<dbReference type="AlphaFoldDB" id="A0A5C4QDS1"/>
<dbReference type="Gene3D" id="1.20.58.1300">
    <property type="match status" value="1"/>
</dbReference>
<dbReference type="GO" id="GO:0016853">
    <property type="term" value="F:isomerase activity"/>
    <property type="evidence" value="ECO:0007669"/>
    <property type="project" value="UniProtKB-KW"/>
</dbReference>
<dbReference type="GO" id="GO:0006635">
    <property type="term" value="P:fatty acid beta-oxidation"/>
    <property type="evidence" value="ECO:0007669"/>
    <property type="project" value="TreeGrafter"/>
</dbReference>
<name>A0A5C4QDS1_9ACTN</name>
<dbReference type="Gene3D" id="3.90.226.10">
    <property type="entry name" value="2-enoyl-CoA Hydratase, Chain A, domain 1"/>
    <property type="match status" value="1"/>
</dbReference>
<evidence type="ECO:0000313" key="2">
    <source>
        <dbReference type="Proteomes" id="UP000306145"/>
    </source>
</evidence>
<dbReference type="InterPro" id="IPR029045">
    <property type="entry name" value="ClpP/crotonase-like_dom_sf"/>
</dbReference>
<sequence length="429" mass="46476">MAWADVSGPLAAGIAELAALPPVARRSDPQRAVAAAVHERCRAVRAAFMRDHGDDVHATLTEDGRLPMRLDALLDAAAVRFPGLVPDRAALAAERSAPQRAKEGWEVDQGIFAWGLLRSTRAGTAVITDMLRPTVTAERLLSEFRGADRLDLGTVTIERHGPAAHVTLANGAVLNAEDDSLVADLETAVDLALLDDRIAVGVLRGGVVSHPKHRGRRIFCAGINLTHLYEGKISFADFLLRRELGPLNKIMRGIETGSPAGLGDLGGRREKPWIAVVDGFAIGGGMQMLLVVDHVIADEGVYFSLPAVREGIVPGVANLRLSRRLGPRAARQVLLGGRRIDAAEDVARQICDQVVPAEAIDQAVDRAVDGLQSSAVVANRRMLHLSEEPLDRFRDYLAAFSIEQAQRLYHDDVLDTIERHWIKRNEAST</sequence>
<dbReference type="CDD" id="cd06558">
    <property type="entry name" value="crotonase-like"/>
    <property type="match status" value="1"/>
</dbReference>
<dbReference type="InterPro" id="IPR001753">
    <property type="entry name" value="Enoyl-CoA_hydra/iso"/>
</dbReference>
<accession>A0A5C4QDS1</accession>
<dbReference type="Pfam" id="PF00378">
    <property type="entry name" value="ECH_1"/>
    <property type="match status" value="1"/>
</dbReference>
<dbReference type="EMBL" id="VDFY01000257">
    <property type="protein sequence ID" value="TNH22694.1"/>
    <property type="molecule type" value="Genomic_DNA"/>
</dbReference>
<comment type="caution">
    <text evidence="1">The sequence shown here is derived from an EMBL/GenBank/DDBJ whole genome shotgun (WGS) entry which is preliminary data.</text>
</comment>
<dbReference type="OrthoDB" id="7337390at2"/>
<dbReference type="PANTHER" id="PTHR11941">
    <property type="entry name" value="ENOYL-COA HYDRATASE-RELATED"/>
    <property type="match status" value="1"/>
</dbReference>
<dbReference type="PANTHER" id="PTHR11941:SF54">
    <property type="entry name" value="ENOYL-COA HYDRATASE, MITOCHONDRIAL"/>
    <property type="match status" value="1"/>
</dbReference>
<protein>
    <submittedName>
        <fullName evidence="1">Enoyl-CoA hydratase/isomerase family protein</fullName>
    </submittedName>
</protein>
<keyword evidence="1" id="KW-0413">Isomerase</keyword>
<organism evidence="1 2">
    <name type="scientific">Micromonospora orduensis</name>
    <dbReference type="NCBI Taxonomy" id="1420891"/>
    <lineage>
        <taxon>Bacteria</taxon>
        <taxon>Bacillati</taxon>
        <taxon>Actinomycetota</taxon>
        <taxon>Actinomycetes</taxon>
        <taxon>Micromonosporales</taxon>
        <taxon>Micromonosporaceae</taxon>
        <taxon>Micromonospora</taxon>
    </lineage>
</organism>
<proteinExistence type="predicted"/>
<dbReference type="SUPFAM" id="SSF52096">
    <property type="entry name" value="ClpP/crotonase"/>
    <property type="match status" value="1"/>
</dbReference>
<gene>
    <name evidence="1" type="ORF">FHG89_28540</name>
</gene>
<dbReference type="Proteomes" id="UP000306145">
    <property type="component" value="Unassembled WGS sequence"/>
</dbReference>
<keyword evidence="2" id="KW-1185">Reference proteome</keyword>